<dbReference type="Pfam" id="PF13549">
    <property type="entry name" value="ATP-grasp_5"/>
    <property type="match status" value="1"/>
</dbReference>
<keyword evidence="4" id="KW-1185">Reference proteome</keyword>
<dbReference type="EMBL" id="BOOJ01000069">
    <property type="protein sequence ID" value="GIH96687.1"/>
    <property type="molecule type" value="Genomic_DNA"/>
</dbReference>
<dbReference type="Gene3D" id="3.40.50.720">
    <property type="entry name" value="NAD(P)-binding Rossmann-like Domain"/>
    <property type="match status" value="1"/>
</dbReference>
<proteinExistence type="predicted"/>
<dbReference type="SMART" id="SM00881">
    <property type="entry name" value="CoA_binding"/>
    <property type="match status" value="1"/>
</dbReference>
<gene>
    <name evidence="3" type="ORF">Psi01_73170</name>
</gene>
<sequence>MIPEREGHVIPEHEVKALLRAAGVAVPRGAAVALPAGAAGTSGTAEVAAEVTAGVAAAARDLVPPLVLKAYGPGLVHKSEAGAVRLALGGAAEAGEAAAGMLRALLARGVTPAGFLVEEQAAPGVELIAGVVDDPGFGPVLLAGLGGVWTEAMRDTALRLCPITEADAREMLVSLRGAPLLHGYRGRPAVDVQALVELLVTVGGPGGLWERLDLGEFELNPVIATEKGVIAVDARYLPASSPHSDSPPQARPEETDFTALFEPRRVAVVGASANRPNFGNMFLEFYKATGVPLVAVHPEADEVDGVPAVRELGAAQADYALVAVPAGRCAEVVRQARGIPFVQVMSGGFGEAGRPELEAELVRAAAEAGTRLLGPNCMGVYSPRGGQTFVGGEQGPPGHVALISQSGGLAGEVIKVGERRGLAFSRVATVGNSADVTPAELLRWLAADEHTSAVGMYLEDPRGGRALFEALTSVRGRLPVVLLVGGRSAQGRRAAASHTGGMVGDARIWRSLAEQTGAALVTGQDDLIGALSFFQSHAARLTVSGAGPGPVAEVPAPRRPPDEDDDDGGVLVIGPSGGASVLAADVFDGAGLSLRALPQETLDGLRALGVGVGSSLANPLEIPVGPRGRPDLVREAIGTIVARRPYPDVVAHVNVQSFFTYGTSAEPLHAYARALARAQRELPGVRITLVTRNGECAPYGVEDELREIAAEAGIPVYRSMEAAATAVAAAGRFIRAMRVDRVA</sequence>
<dbReference type="AlphaFoldDB" id="A0A8J3SPS5"/>
<evidence type="ECO:0000259" key="2">
    <source>
        <dbReference type="SMART" id="SM00881"/>
    </source>
</evidence>
<dbReference type="InterPro" id="IPR016102">
    <property type="entry name" value="Succinyl-CoA_synth-like"/>
</dbReference>
<dbReference type="RefSeq" id="WP_204068718.1">
    <property type="nucleotide sequence ID" value="NZ_BOOJ01000069.1"/>
</dbReference>
<dbReference type="Gene3D" id="3.40.50.261">
    <property type="entry name" value="Succinyl-CoA synthetase domains"/>
    <property type="match status" value="2"/>
</dbReference>
<feature type="domain" description="CoA-binding" evidence="2">
    <location>
        <begin position="260"/>
        <end position="349"/>
    </location>
</feature>
<feature type="region of interest" description="Disordered" evidence="1">
    <location>
        <begin position="545"/>
        <end position="567"/>
    </location>
</feature>
<dbReference type="Pfam" id="PF13380">
    <property type="entry name" value="CoA_binding_2"/>
    <property type="match status" value="1"/>
</dbReference>
<dbReference type="SUPFAM" id="SSF51735">
    <property type="entry name" value="NAD(P)-binding Rossmann-fold domains"/>
    <property type="match status" value="1"/>
</dbReference>
<dbReference type="SUPFAM" id="SSF56059">
    <property type="entry name" value="Glutathione synthetase ATP-binding domain-like"/>
    <property type="match status" value="1"/>
</dbReference>
<name>A0A8J3SPS5_9ACTN</name>
<evidence type="ECO:0000313" key="4">
    <source>
        <dbReference type="Proteomes" id="UP000619788"/>
    </source>
</evidence>
<evidence type="ECO:0000256" key="1">
    <source>
        <dbReference type="SAM" id="MobiDB-lite"/>
    </source>
</evidence>
<protein>
    <recommendedName>
        <fullName evidence="2">CoA-binding domain-containing protein</fullName>
    </recommendedName>
</protein>
<accession>A0A8J3SPS5</accession>
<evidence type="ECO:0000313" key="3">
    <source>
        <dbReference type="EMBL" id="GIH96687.1"/>
    </source>
</evidence>
<dbReference type="InterPro" id="IPR036291">
    <property type="entry name" value="NAD(P)-bd_dom_sf"/>
</dbReference>
<dbReference type="InterPro" id="IPR032875">
    <property type="entry name" value="Succ_CoA_lig_flav_dom"/>
</dbReference>
<dbReference type="Gene3D" id="3.30.470.20">
    <property type="entry name" value="ATP-grasp fold, B domain"/>
    <property type="match status" value="1"/>
</dbReference>
<dbReference type="GO" id="GO:0005524">
    <property type="term" value="F:ATP binding"/>
    <property type="evidence" value="ECO:0007669"/>
    <property type="project" value="InterPro"/>
</dbReference>
<dbReference type="InterPro" id="IPR003781">
    <property type="entry name" value="CoA-bd"/>
</dbReference>
<comment type="caution">
    <text evidence="3">The sequence shown here is derived from an EMBL/GenBank/DDBJ whole genome shotgun (WGS) entry which is preliminary data.</text>
</comment>
<dbReference type="Gene3D" id="3.30.1490.20">
    <property type="entry name" value="ATP-grasp fold, A domain"/>
    <property type="match status" value="1"/>
</dbReference>
<dbReference type="Proteomes" id="UP000619788">
    <property type="component" value="Unassembled WGS sequence"/>
</dbReference>
<dbReference type="Pfam" id="PF13607">
    <property type="entry name" value="Succ_CoA_lig"/>
    <property type="match status" value="1"/>
</dbReference>
<reference evidence="3 4" key="1">
    <citation type="submission" date="2021-01" db="EMBL/GenBank/DDBJ databases">
        <title>Whole genome shotgun sequence of Planobispora siamensis NBRC 107568.</title>
        <authorList>
            <person name="Komaki H."/>
            <person name="Tamura T."/>
        </authorList>
    </citation>
    <scope>NUCLEOTIDE SEQUENCE [LARGE SCALE GENOMIC DNA]</scope>
    <source>
        <strain evidence="3 4">NBRC 107568</strain>
    </source>
</reference>
<dbReference type="SUPFAM" id="SSF52210">
    <property type="entry name" value="Succinyl-CoA synthetase domains"/>
    <property type="match status" value="2"/>
</dbReference>
<dbReference type="InterPro" id="IPR013815">
    <property type="entry name" value="ATP_grasp_subdomain_1"/>
</dbReference>
<organism evidence="3 4">
    <name type="scientific">Planobispora siamensis</name>
    <dbReference type="NCBI Taxonomy" id="936338"/>
    <lineage>
        <taxon>Bacteria</taxon>
        <taxon>Bacillati</taxon>
        <taxon>Actinomycetota</taxon>
        <taxon>Actinomycetes</taxon>
        <taxon>Streptosporangiales</taxon>
        <taxon>Streptosporangiaceae</taxon>
        <taxon>Planobispora</taxon>
    </lineage>
</organism>
<dbReference type="PANTHER" id="PTHR42793:SF1">
    <property type="entry name" value="PEPTIDYL-LYSINE N-ACETYLTRANSFERASE PATZ"/>
    <property type="match status" value="1"/>
</dbReference>
<dbReference type="PANTHER" id="PTHR42793">
    <property type="entry name" value="COA BINDING DOMAIN CONTAINING PROTEIN"/>
    <property type="match status" value="1"/>
</dbReference>